<keyword evidence="10" id="KW-0325">Glycoprotein</keyword>
<keyword evidence="5" id="KW-0165">Cleavage on pair of basic residues</keyword>
<keyword evidence="11" id="KW-0278">Fertilization</keyword>
<protein>
    <recommendedName>
        <fullName evidence="14">ZP domain-containing protein</fullName>
    </recommendedName>
</protein>
<comment type="caution">
    <text evidence="15">The sequence shown here is derived from an EMBL/GenBank/DDBJ whole genome shotgun (WGS) entry which is preliminary data.</text>
</comment>
<evidence type="ECO:0000313" key="15">
    <source>
        <dbReference type="EMBL" id="KAI1883821.1"/>
    </source>
</evidence>
<feature type="transmembrane region" description="Helical" evidence="13">
    <location>
        <begin position="310"/>
        <end position="334"/>
    </location>
</feature>
<evidence type="ECO:0000256" key="2">
    <source>
        <dbReference type="ARBA" id="ARBA00022475"/>
    </source>
</evidence>
<accession>A0A8T3CIK6</accession>
<evidence type="ECO:0000256" key="10">
    <source>
        <dbReference type="ARBA" id="ARBA00023180"/>
    </source>
</evidence>
<dbReference type="GO" id="GO:0007339">
    <property type="term" value="P:binding of sperm to zona pellucida"/>
    <property type="evidence" value="ECO:0007669"/>
    <property type="project" value="TreeGrafter"/>
</dbReference>
<dbReference type="GO" id="GO:0060468">
    <property type="term" value="P:prevention of polyspermy"/>
    <property type="evidence" value="ECO:0007669"/>
    <property type="project" value="TreeGrafter"/>
</dbReference>
<sequence length="347" mass="38150">MLNLDSVHLMGGGGVPPCIPGGNSAFAVYQFAVNDCGTTVQEEDDYVVYENRMFSTYEVAHGPYGSITRDSVFELSFKCRYFGSELVSLVAEVGTVPPPLPVSVLGPLNVELRLANGQCDAKGCSDANVYSSFYRDADYPVVKVLREPLYVEVRILERTDPNIVLTLEHCWATSTSRRDSMPQWSLIVDGCPYYDDRYMTTLVPVDGSSGLLYPTHYKRFIVSMFTFVDSTSLVPLRDTVFIHCSVAVCHPSSTTSCEQRCYTKQKRSISSEGTGSPEETAVISSREVILMNPEPPTTNERQGEGVPQSLSYGLLAGGALVVFAVFALALTVAWRTRHHKDSNACTL</sequence>
<evidence type="ECO:0000313" key="16">
    <source>
        <dbReference type="Proteomes" id="UP000829720"/>
    </source>
</evidence>
<keyword evidence="4" id="KW-0272">Extracellular matrix</keyword>
<keyword evidence="7 13" id="KW-1133">Transmembrane helix</keyword>
<evidence type="ECO:0000256" key="11">
    <source>
        <dbReference type="ARBA" id="ARBA00023279"/>
    </source>
</evidence>
<keyword evidence="16" id="KW-1185">Reference proteome</keyword>
<dbReference type="InterPro" id="IPR051148">
    <property type="entry name" value="Zona_Pellucida_Domain_gp"/>
</dbReference>
<keyword evidence="8 13" id="KW-0472">Membrane</keyword>
<keyword evidence="2" id="KW-1003">Cell membrane</keyword>
<evidence type="ECO:0000256" key="4">
    <source>
        <dbReference type="ARBA" id="ARBA00022530"/>
    </source>
</evidence>
<proteinExistence type="predicted"/>
<evidence type="ECO:0000256" key="7">
    <source>
        <dbReference type="ARBA" id="ARBA00022989"/>
    </source>
</evidence>
<evidence type="ECO:0000256" key="9">
    <source>
        <dbReference type="ARBA" id="ARBA00023157"/>
    </source>
</evidence>
<dbReference type="Pfam" id="PF00100">
    <property type="entry name" value="Zona_pellucida"/>
    <property type="match status" value="1"/>
</dbReference>
<evidence type="ECO:0000256" key="12">
    <source>
        <dbReference type="ARBA" id="ARBA00024183"/>
    </source>
</evidence>
<evidence type="ECO:0000256" key="8">
    <source>
        <dbReference type="ARBA" id="ARBA00023136"/>
    </source>
</evidence>
<dbReference type="AlphaFoldDB" id="A0A8T3CIK6"/>
<keyword evidence="9" id="KW-1015">Disulfide bond</keyword>
<dbReference type="OrthoDB" id="8919081at2759"/>
<dbReference type="EMBL" id="JAERUA010000023">
    <property type="protein sequence ID" value="KAI1883821.1"/>
    <property type="molecule type" value="Genomic_DNA"/>
</dbReference>
<dbReference type="PROSITE" id="PS51034">
    <property type="entry name" value="ZP_2"/>
    <property type="match status" value="1"/>
</dbReference>
<keyword evidence="3" id="KW-0964">Secreted</keyword>
<name>A0A8T3CIK6_9TELE</name>
<dbReference type="InterPro" id="IPR055355">
    <property type="entry name" value="ZP-C"/>
</dbReference>
<reference evidence="15" key="1">
    <citation type="submission" date="2021-01" db="EMBL/GenBank/DDBJ databases">
        <authorList>
            <person name="Zahm M."/>
            <person name="Roques C."/>
            <person name="Cabau C."/>
            <person name="Klopp C."/>
            <person name="Donnadieu C."/>
            <person name="Jouanno E."/>
            <person name="Lampietro C."/>
            <person name="Louis A."/>
            <person name="Herpin A."/>
            <person name="Echchiki A."/>
            <person name="Berthelot C."/>
            <person name="Parey E."/>
            <person name="Roest-Crollius H."/>
            <person name="Braasch I."/>
            <person name="Postlethwait J."/>
            <person name="Bobe J."/>
            <person name="Montfort J."/>
            <person name="Bouchez O."/>
            <person name="Begum T."/>
            <person name="Mejri S."/>
            <person name="Adams A."/>
            <person name="Chen W.-J."/>
            <person name="Guiguen Y."/>
        </authorList>
    </citation>
    <scope>NUCLEOTIDE SEQUENCE</scope>
    <source>
        <tissue evidence="15">Blood</tissue>
    </source>
</reference>
<dbReference type="Pfam" id="PF23344">
    <property type="entry name" value="ZP-N"/>
    <property type="match status" value="1"/>
</dbReference>
<keyword evidence="6 13" id="KW-0812">Transmembrane</keyword>
<evidence type="ECO:0000256" key="6">
    <source>
        <dbReference type="ARBA" id="ARBA00022692"/>
    </source>
</evidence>
<dbReference type="Gene3D" id="2.60.40.3210">
    <property type="entry name" value="Zona pellucida, ZP-N domain"/>
    <property type="match status" value="1"/>
</dbReference>
<dbReference type="GO" id="GO:0005886">
    <property type="term" value="C:plasma membrane"/>
    <property type="evidence" value="ECO:0007669"/>
    <property type="project" value="UniProtKB-SubCell"/>
</dbReference>
<organism evidence="15 16">
    <name type="scientific">Albula goreensis</name>
    <dbReference type="NCBI Taxonomy" id="1534307"/>
    <lineage>
        <taxon>Eukaryota</taxon>
        <taxon>Metazoa</taxon>
        <taxon>Chordata</taxon>
        <taxon>Craniata</taxon>
        <taxon>Vertebrata</taxon>
        <taxon>Euteleostomi</taxon>
        <taxon>Actinopterygii</taxon>
        <taxon>Neopterygii</taxon>
        <taxon>Teleostei</taxon>
        <taxon>Albuliformes</taxon>
        <taxon>Albulidae</taxon>
        <taxon>Albula</taxon>
    </lineage>
</organism>
<comment type="subcellular location">
    <subcellularLocation>
        <location evidence="1">Cell membrane</location>
        <topology evidence="1">Single-pass type I membrane protein</topology>
    </subcellularLocation>
    <subcellularLocation>
        <location evidence="12">Zona pellucida</location>
    </subcellularLocation>
</comment>
<gene>
    <name evidence="15" type="ORF">AGOR_G00235950</name>
</gene>
<dbReference type="SMART" id="SM00241">
    <property type="entry name" value="ZP"/>
    <property type="match status" value="1"/>
</dbReference>
<feature type="domain" description="ZP" evidence="14">
    <location>
        <begin position="1"/>
        <end position="268"/>
    </location>
</feature>
<evidence type="ECO:0000259" key="14">
    <source>
        <dbReference type="PROSITE" id="PS51034"/>
    </source>
</evidence>
<dbReference type="InterPro" id="IPR042235">
    <property type="entry name" value="ZP-C_dom"/>
</dbReference>
<dbReference type="GO" id="GO:0032190">
    <property type="term" value="F:acrosin binding"/>
    <property type="evidence" value="ECO:0007669"/>
    <property type="project" value="TreeGrafter"/>
</dbReference>
<dbReference type="InterPro" id="IPR048290">
    <property type="entry name" value="ZP_chr"/>
</dbReference>
<dbReference type="PANTHER" id="PTHR23343:SF31">
    <property type="entry name" value="ZONA PELLUCIDA SPERM-BINDING PROTEIN 4"/>
    <property type="match status" value="1"/>
</dbReference>
<dbReference type="Gene3D" id="2.60.40.4100">
    <property type="entry name" value="Zona pellucida, ZP-C domain"/>
    <property type="match status" value="1"/>
</dbReference>
<dbReference type="PANTHER" id="PTHR23343">
    <property type="entry name" value="ZONA PELLUCIDA SPERM-BINDING PROTEIN"/>
    <property type="match status" value="1"/>
</dbReference>
<evidence type="ECO:0000256" key="5">
    <source>
        <dbReference type="ARBA" id="ARBA00022685"/>
    </source>
</evidence>
<dbReference type="PRINTS" id="PR00023">
    <property type="entry name" value="ZPELLUCIDA"/>
</dbReference>
<evidence type="ECO:0000256" key="3">
    <source>
        <dbReference type="ARBA" id="ARBA00022525"/>
    </source>
</evidence>
<evidence type="ECO:0000256" key="1">
    <source>
        <dbReference type="ARBA" id="ARBA00004251"/>
    </source>
</evidence>
<dbReference type="GO" id="GO:0035804">
    <property type="term" value="F:structural constituent of egg coat"/>
    <property type="evidence" value="ECO:0007669"/>
    <property type="project" value="TreeGrafter"/>
</dbReference>
<dbReference type="GO" id="GO:0035805">
    <property type="term" value="C:egg coat"/>
    <property type="evidence" value="ECO:0007669"/>
    <property type="project" value="UniProtKB-SubCell"/>
</dbReference>
<evidence type="ECO:0000256" key="13">
    <source>
        <dbReference type="SAM" id="Phobius"/>
    </source>
</evidence>
<dbReference type="Proteomes" id="UP000829720">
    <property type="component" value="Unassembled WGS sequence"/>
</dbReference>
<dbReference type="InterPro" id="IPR001507">
    <property type="entry name" value="ZP_dom"/>
</dbReference>
<dbReference type="InterPro" id="IPR055356">
    <property type="entry name" value="ZP-N"/>
</dbReference>